<gene>
    <name evidence="2" type="ORF">D0817_23185</name>
</gene>
<evidence type="ECO:0008006" key="4">
    <source>
        <dbReference type="Google" id="ProtNLM"/>
    </source>
</evidence>
<evidence type="ECO:0000313" key="3">
    <source>
        <dbReference type="Proteomes" id="UP000288102"/>
    </source>
</evidence>
<evidence type="ECO:0000313" key="2">
    <source>
        <dbReference type="EMBL" id="RUT68052.1"/>
    </source>
</evidence>
<protein>
    <recommendedName>
        <fullName evidence="4">DUF4251 domain-containing protein</fullName>
    </recommendedName>
</protein>
<proteinExistence type="predicted"/>
<reference evidence="3" key="1">
    <citation type="journal article" date="2019" name="Syst. Appl. Microbiol.">
        <title>Flavobacterium circumlabens sp. nov. and Flavobacterium cupreum sp. nov., two psychrotrophic species isolated from Antarctic environmental samples.</title>
        <authorList>
            <person name="Kralova S."/>
            <person name="Busse H.-J."/>
            <person name="Svec P."/>
            <person name="Maslanova I."/>
            <person name="Stankova E."/>
            <person name="Bartak M."/>
            <person name="Sedlacek I."/>
        </authorList>
    </citation>
    <scope>NUCLEOTIDE SEQUENCE [LARGE SCALE GENOMIC DNA]</scope>
    <source>
        <strain evidence="3">CCM 8825</strain>
    </source>
</reference>
<name>A0A434A110_9FLAO</name>
<keyword evidence="3" id="KW-1185">Reference proteome</keyword>
<dbReference type="EMBL" id="QWDM01000021">
    <property type="protein sequence ID" value="RUT68052.1"/>
    <property type="molecule type" value="Genomic_DNA"/>
</dbReference>
<keyword evidence="1" id="KW-0732">Signal</keyword>
<organism evidence="2 3">
    <name type="scientific">Flavobacterium cupreum</name>
    <dbReference type="NCBI Taxonomy" id="2133766"/>
    <lineage>
        <taxon>Bacteria</taxon>
        <taxon>Pseudomonadati</taxon>
        <taxon>Bacteroidota</taxon>
        <taxon>Flavobacteriia</taxon>
        <taxon>Flavobacteriales</taxon>
        <taxon>Flavobacteriaceae</taxon>
        <taxon>Flavobacterium</taxon>
    </lineage>
</organism>
<feature type="chain" id="PRO_5019235458" description="DUF4251 domain-containing protein" evidence="1">
    <location>
        <begin position="20"/>
        <end position="161"/>
    </location>
</feature>
<evidence type="ECO:0000256" key="1">
    <source>
        <dbReference type="SAM" id="SignalP"/>
    </source>
</evidence>
<dbReference type="OrthoDB" id="1355574at2"/>
<sequence>MKNFYTLFLILFFVSANYAQQSSKTLVVDKAWVNESEEWSDFTYAGQIVFSTNPSAEEGSLRIGNYDFLYDFCEGKAKFANKATYSAAEFAHPRKLSVTTDKQGVVNSTYEGTLIFQSDKDYYSVIAVVTLLQKEGTMLGVKMHLKDNDRREYAFSLKPNS</sequence>
<accession>A0A434A110</accession>
<dbReference type="AlphaFoldDB" id="A0A434A110"/>
<feature type="signal peptide" evidence="1">
    <location>
        <begin position="1"/>
        <end position="19"/>
    </location>
</feature>
<dbReference type="RefSeq" id="WP_127340665.1">
    <property type="nucleotide sequence ID" value="NZ_QWDM01000021.1"/>
</dbReference>
<comment type="caution">
    <text evidence="2">The sequence shown here is derived from an EMBL/GenBank/DDBJ whole genome shotgun (WGS) entry which is preliminary data.</text>
</comment>
<dbReference type="Proteomes" id="UP000288102">
    <property type="component" value="Unassembled WGS sequence"/>
</dbReference>